<sequence length="128" mass="14555">MVRPLSCEWNYKNEHCMLREVNGDYVGPCEAADDRGVSLLHGTNEVFVLDSEPAFKAVSEAWKEYVLGTDPHEFLLEPIKRRMESANRTHCGGKADVIIKRLEQSIVDAFGPRKTHTDRTLKPIKCCH</sequence>
<dbReference type="EMBL" id="JAODUO010001312">
    <property type="protein sequence ID" value="KAK2166574.1"/>
    <property type="molecule type" value="Genomic_DNA"/>
</dbReference>
<keyword evidence="5" id="KW-0812">Transmembrane</keyword>
<gene>
    <name evidence="6" type="ORF">NP493_1304g00034</name>
</gene>
<proteinExistence type="inferred from homology"/>
<evidence type="ECO:0000256" key="3">
    <source>
        <dbReference type="ARBA" id="ARBA00022676"/>
    </source>
</evidence>
<keyword evidence="4" id="KW-0808">Transferase</keyword>
<dbReference type="PANTHER" id="PTHR46012:SF2">
    <property type="entry name" value="IP22168P"/>
    <property type="match status" value="1"/>
</dbReference>
<evidence type="ECO:0000256" key="2">
    <source>
        <dbReference type="ARBA" id="ARBA00006351"/>
    </source>
</evidence>
<protein>
    <submittedName>
        <fullName evidence="6">Uncharacterized protein</fullName>
    </submittedName>
</protein>
<dbReference type="GO" id="GO:0016266">
    <property type="term" value="P:protein O-linked glycosylation via N-acetyl-galactosamine"/>
    <property type="evidence" value="ECO:0007669"/>
    <property type="project" value="TreeGrafter"/>
</dbReference>
<comment type="similarity">
    <text evidence="2">Belongs to the glycosyltransferase 8 family.</text>
</comment>
<comment type="subcellular location">
    <subcellularLocation>
        <location evidence="1">Membrane</location>
        <topology evidence="1">Single-pass type II membrane protein</topology>
    </subcellularLocation>
</comment>
<dbReference type="Proteomes" id="UP001209878">
    <property type="component" value="Unassembled WGS sequence"/>
</dbReference>
<dbReference type="AlphaFoldDB" id="A0AAD9K839"/>
<reference evidence="6" key="1">
    <citation type="journal article" date="2023" name="Mol. Biol. Evol.">
        <title>Third-Generation Sequencing Reveals the Adaptive Role of the Epigenome in Three Deep-Sea Polychaetes.</title>
        <authorList>
            <person name="Perez M."/>
            <person name="Aroh O."/>
            <person name="Sun Y."/>
            <person name="Lan Y."/>
            <person name="Juniper S.K."/>
            <person name="Young C.R."/>
            <person name="Angers B."/>
            <person name="Qian P.Y."/>
        </authorList>
    </citation>
    <scope>NUCLEOTIDE SEQUENCE</scope>
    <source>
        <strain evidence="6">R07B-5</strain>
    </source>
</reference>
<evidence type="ECO:0000256" key="1">
    <source>
        <dbReference type="ARBA" id="ARBA00004606"/>
    </source>
</evidence>
<keyword evidence="3" id="KW-0328">Glycosyltransferase</keyword>
<organism evidence="6 7">
    <name type="scientific">Ridgeia piscesae</name>
    <name type="common">Tubeworm</name>
    <dbReference type="NCBI Taxonomy" id="27915"/>
    <lineage>
        <taxon>Eukaryota</taxon>
        <taxon>Metazoa</taxon>
        <taxon>Spiralia</taxon>
        <taxon>Lophotrochozoa</taxon>
        <taxon>Annelida</taxon>
        <taxon>Polychaeta</taxon>
        <taxon>Sedentaria</taxon>
        <taxon>Canalipalpata</taxon>
        <taxon>Sabellida</taxon>
        <taxon>Siboglinidae</taxon>
        <taxon>Ridgeia</taxon>
    </lineage>
</organism>
<evidence type="ECO:0000256" key="5">
    <source>
        <dbReference type="ARBA" id="ARBA00022968"/>
    </source>
</evidence>
<dbReference type="InterPro" id="IPR051993">
    <property type="entry name" value="Glycosyltransferase_8"/>
</dbReference>
<evidence type="ECO:0000313" key="6">
    <source>
        <dbReference type="EMBL" id="KAK2166574.1"/>
    </source>
</evidence>
<evidence type="ECO:0000256" key="4">
    <source>
        <dbReference type="ARBA" id="ARBA00022679"/>
    </source>
</evidence>
<comment type="caution">
    <text evidence="6">The sequence shown here is derived from an EMBL/GenBank/DDBJ whole genome shotgun (WGS) entry which is preliminary data.</text>
</comment>
<dbReference type="GO" id="GO:0016020">
    <property type="term" value="C:membrane"/>
    <property type="evidence" value="ECO:0007669"/>
    <property type="project" value="UniProtKB-SubCell"/>
</dbReference>
<name>A0AAD9K839_RIDPI</name>
<accession>A0AAD9K839</accession>
<dbReference type="GO" id="GO:0035252">
    <property type="term" value="F:UDP-xylosyltransferase activity"/>
    <property type="evidence" value="ECO:0007669"/>
    <property type="project" value="TreeGrafter"/>
</dbReference>
<keyword evidence="7" id="KW-1185">Reference proteome</keyword>
<dbReference type="PANTHER" id="PTHR46012">
    <property type="entry name" value="IP22168P"/>
    <property type="match status" value="1"/>
</dbReference>
<evidence type="ECO:0000313" key="7">
    <source>
        <dbReference type="Proteomes" id="UP001209878"/>
    </source>
</evidence>
<keyword evidence="5" id="KW-0735">Signal-anchor</keyword>